<dbReference type="SUPFAM" id="SSF88659">
    <property type="entry name" value="Sigma3 and sigma4 domains of RNA polymerase sigma factors"/>
    <property type="match status" value="1"/>
</dbReference>
<dbReference type="InterPro" id="IPR036388">
    <property type="entry name" value="WH-like_DNA-bd_sf"/>
</dbReference>
<name>A0ABM5RKM0_9GAMM</name>
<sequence>MEVALIIPLQKQTEGGKLYTRIPEIEARLTELVTLTDEDLIQLCNQSNTHPQYVPCECLLYFVRRSALANQALFDPLFRILSERIFRKLPRAANPGGSSVSMLNSDIQESVFDRFVEMLMLDKAGYDARLDMFEIRFDKAVLSLKNDALQKSYRSEKRNTELEYDDSEDITSEVETASEGFNPFEQADFNHFHYSRELDAAIETLPDLQKRIIEMIRLDFPIDSIDPQEMTISKALNKSEKTIHNQKNRAFARLKKLLEGGI</sequence>
<dbReference type="InterPro" id="IPR013324">
    <property type="entry name" value="RNA_pol_sigma_r3/r4-like"/>
</dbReference>
<proteinExistence type="predicted"/>
<dbReference type="Proteomes" id="UP000029495">
    <property type="component" value="Chromosome"/>
</dbReference>
<gene>
    <name evidence="1" type="ORF">LH22_14325</name>
</gene>
<accession>A0ABM5RKM0</accession>
<keyword evidence="2" id="KW-1185">Reference proteome</keyword>
<dbReference type="Gene3D" id="1.10.10.10">
    <property type="entry name" value="Winged helix-like DNA-binding domain superfamily/Winged helix DNA-binding domain"/>
    <property type="match status" value="1"/>
</dbReference>
<organism evidence="1 2">
    <name type="scientific">Pantoea rwandensis</name>
    <dbReference type="NCBI Taxonomy" id="1076550"/>
    <lineage>
        <taxon>Bacteria</taxon>
        <taxon>Pseudomonadati</taxon>
        <taxon>Pseudomonadota</taxon>
        <taxon>Gammaproteobacteria</taxon>
        <taxon>Enterobacterales</taxon>
        <taxon>Erwiniaceae</taxon>
        <taxon>Pantoea</taxon>
    </lineage>
</organism>
<evidence type="ECO:0000313" key="1">
    <source>
        <dbReference type="EMBL" id="AIR86573.1"/>
    </source>
</evidence>
<protein>
    <submittedName>
        <fullName evidence="1">Chromosome partitioning protein ParA</fullName>
    </submittedName>
</protein>
<reference evidence="1 2" key="1">
    <citation type="submission" date="2014-09" db="EMBL/GenBank/DDBJ databases">
        <authorList>
            <person name="Chan K.-G."/>
        </authorList>
    </citation>
    <scope>NUCLEOTIDE SEQUENCE [LARGE SCALE GENOMIC DNA]</scope>
    <source>
        <strain evidence="1 2">ND04</strain>
    </source>
</reference>
<dbReference type="EMBL" id="CP009454">
    <property type="protein sequence ID" value="AIR86573.1"/>
    <property type="molecule type" value="Genomic_DNA"/>
</dbReference>
<evidence type="ECO:0000313" key="2">
    <source>
        <dbReference type="Proteomes" id="UP000029495"/>
    </source>
</evidence>